<accession>A0ABW9VZ76</accession>
<evidence type="ECO:0000259" key="1">
    <source>
        <dbReference type="PROSITE" id="PS50943"/>
    </source>
</evidence>
<dbReference type="PROSITE" id="PS50943">
    <property type="entry name" value="HTH_CROC1"/>
    <property type="match status" value="1"/>
</dbReference>
<dbReference type="SMART" id="SM00530">
    <property type="entry name" value="HTH_XRE"/>
    <property type="match status" value="1"/>
</dbReference>
<dbReference type="RefSeq" id="WP_161054963.1">
    <property type="nucleotide sequence ID" value="NZ_WWCT01000007.1"/>
</dbReference>
<dbReference type="Proteomes" id="UP000642144">
    <property type="component" value="Unassembled WGS sequence"/>
</dbReference>
<evidence type="ECO:0000313" key="2">
    <source>
        <dbReference type="EMBL" id="MYN26959.1"/>
    </source>
</evidence>
<dbReference type="Gene3D" id="1.10.260.40">
    <property type="entry name" value="lambda repressor-like DNA-binding domains"/>
    <property type="match status" value="1"/>
</dbReference>
<evidence type="ECO:0000313" key="3">
    <source>
        <dbReference type="Proteomes" id="UP000642144"/>
    </source>
</evidence>
<name>A0ABW9VZ76_9BURK</name>
<comment type="caution">
    <text evidence="2">The sequence shown here is derived from an EMBL/GenBank/DDBJ whole genome shotgun (WGS) entry which is preliminary data.</text>
</comment>
<dbReference type="InterPro" id="IPR001387">
    <property type="entry name" value="Cro/C1-type_HTH"/>
</dbReference>
<sequence>MRHNQTFNSFDVQNAAQRLGERIRAARQAQKRTLVDLEKTCRVHRQTLARLERGDPGVSLGVFLSVLEALRELSSIELLVSQPDTPVHMRSEFQVPLERNF</sequence>
<reference evidence="2 3" key="1">
    <citation type="submission" date="2019-12" db="EMBL/GenBank/DDBJ databases">
        <title>Novel species isolated from a subtropical stream in China.</title>
        <authorList>
            <person name="Lu H."/>
        </authorList>
    </citation>
    <scope>NUCLEOTIDE SEQUENCE [LARGE SCALE GENOMIC DNA]</scope>
    <source>
        <strain evidence="2 3">CY42W</strain>
    </source>
</reference>
<organism evidence="2 3">
    <name type="scientific">Duganella levis</name>
    <dbReference type="NCBI Taxonomy" id="2692169"/>
    <lineage>
        <taxon>Bacteria</taxon>
        <taxon>Pseudomonadati</taxon>
        <taxon>Pseudomonadota</taxon>
        <taxon>Betaproteobacteria</taxon>
        <taxon>Burkholderiales</taxon>
        <taxon>Oxalobacteraceae</taxon>
        <taxon>Telluria group</taxon>
        <taxon>Duganella</taxon>
    </lineage>
</organism>
<gene>
    <name evidence="2" type="ORF">GTP69_11115</name>
</gene>
<dbReference type="EMBL" id="WWCT01000007">
    <property type="protein sequence ID" value="MYN26959.1"/>
    <property type="molecule type" value="Genomic_DNA"/>
</dbReference>
<protein>
    <submittedName>
        <fullName evidence="2">Helix-turn-helix domain-containing protein</fullName>
    </submittedName>
</protein>
<proteinExistence type="predicted"/>
<feature type="domain" description="HTH cro/C1-type" evidence="1">
    <location>
        <begin position="23"/>
        <end position="79"/>
    </location>
</feature>
<dbReference type="InterPro" id="IPR010982">
    <property type="entry name" value="Lambda_DNA-bd_dom_sf"/>
</dbReference>
<dbReference type="SUPFAM" id="SSF47413">
    <property type="entry name" value="lambda repressor-like DNA-binding domains"/>
    <property type="match status" value="1"/>
</dbReference>
<dbReference type="CDD" id="cd00093">
    <property type="entry name" value="HTH_XRE"/>
    <property type="match status" value="1"/>
</dbReference>
<keyword evidence="3" id="KW-1185">Reference proteome</keyword>
<dbReference type="Pfam" id="PF01381">
    <property type="entry name" value="HTH_3"/>
    <property type="match status" value="1"/>
</dbReference>